<name>A0A2T0VQQ6_9GAMM</name>
<dbReference type="InterPro" id="IPR011006">
    <property type="entry name" value="CheY-like_superfamily"/>
</dbReference>
<dbReference type="CDD" id="cd17546">
    <property type="entry name" value="REC_hyHK_CKI1_RcsC-like"/>
    <property type="match status" value="1"/>
</dbReference>
<evidence type="ECO:0000313" key="6">
    <source>
        <dbReference type="EMBL" id="PRY72715.1"/>
    </source>
</evidence>
<dbReference type="AlphaFoldDB" id="A0A2T0VQQ6"/>
<accession>A0A2T0VQQ6</accession>
<keyword evidence="1 3" id="KW-0597">Phosphoprotein</keyword>
<keyword evidence="2" id="KW-0902">Two-component regulatory system</keyword>
<gene>
    <name evidence="6" type="ORF">BCL64_103194</name>
</gene>
<feature type="modified residue" description="4-aspartylphosphate" evidence="3">
    <location>
        <position position="296"/>
    </location>
</feature>
<dbReference type="GO" id="GO:0000160">
    <property type="term" value="P:phosphorelay signal transduction system"/>
    <property type="evidence" value="ECO:0007669"/>
    <property type="project" value="UniProtKB-KW"/>
</dbReference>
<dbReference type="SMART" id="SM00448">
    <property type="entry name" value="REC"/>
    <property type="match status" value="1"/>
</dbReference>
<dbReference type="PROSITE" id="PS50110">
    <property type="entry name" value="RESPONSE_REGULATORY"/>
    <property type="match status" value="1"/>
</dbReference>
<dbReference type="RefSeq" id="WP_106229854.1">
    <property type="nucleotide sequence ID" value="NZ_PVTM01000003.1"/>
</dbReference>
<dbReference type="PANTHER" id="PTHR45339">
    <property type="entry name" value="HYBRID SIGNAL TRANSDUCTION HISTIDINE KINASE J"/>
    <property type="match status" value="1"/>
</dbReference>
<dbReference type="EMBL" id="PVTM01000003">
    <property type="protein sequence ID" value="PRY72715.1"/>
    <property type="molecule type" value="Genomic_DNA"/>
</dbReference>
<feature type="transmembrane region" description="Helical" evidence="4">
    <location>
        <begin position="14"/>
        <end position="41"/>
    </location>
</feature>
<evidence type="ECO:0000256" key="4">
    <source>
        <dbReference type="SAM" id="Phobius"/>
    </source>
</evidence>
<comment type="caution">
    <text evidence="6">The sequence shown here is derived from an EMBL/GenBank/DDBJ whole genome shotgun (WGS) entry which is preliminary data.</text>
</comment>
<evidence type="ECO:0000256" key="1">
    <source>
        <dbReference type="ARBA" id="ARBA00022553"/>
    </source>
</evidence>
<proteinExistence type="predicted"/>
<keyword evidence="4" id="KW-1133">Transmembrane helix</keyword>
<feature type="transmembrane region" description="Helical" evidence="4">
    <location>
        <begin position="53"/>
        <end position="75"/>
    </location>
</feature>
<dbReference type="SUPFAM" id="SSF52172">
    <property type="entry name" value="CheY-like"/>
    <property type="match status" value="1"/>
</dbReference>
<sequence>MQDDIRLDRLWSRLVWPILWPVLFAQAILVVLCLVVGGMLWSMMPAHASWGATFWLMLALLLGSSLNVAVFLTLLRQRLGGIQREVNEALAGIEAWLARHQRPQPGDKLPLLRRLAALSEACQALVEGWQRELEERRAAERRLAGDLQARNGQLERLEAGRVRAREESRLKSGYLSHLQQSLAPLMGALSEVLEGDALRQCGGDRDHAALLALRERLADAVVLLENLGEPAGTSAASSKPFPCSKGRVLIVDDGPVNLTLARQVLEREGLDVETATSGEEALSRMAGAPFDLVLMDIFMPGMDGVETSRHWRDREAEGAARQRSILVALTANASDEDRRRFRQAGMDDFLAKPYRPQALVDLVRRWLHGAMAPGPA</sequence>
<keyword evidence="4" id="KW-0812">Transmembrane</keyword>
<dbReference type="PANTHER" id="PTHR45339:SF1">
    <property type="entry name" value="HYBRID SIGNAL TRANSDUCTION HISTIDINE KINASE J"/>
    <property type="match status" value="1"/>
</dbReference>
<feature type="domain" description="Response regulatory" evidence="5">
    <location>
        <begin position="247"/>
        <end position="367"/>
    </location>
</feature>
<dbReference type="InterPro" id="IPR001789">
    <property type="entry name" value="Sig_transdc_resp-reg_receiver"/>
</dbReference>
<dbReference type="Pfam" id="PF00072">
    <property type="entry name" value="Response_reg"/>
    <property type="match status" value="1"/>
</dbReference>
<keyword evidence="4" id="KW-0472">Membrane</keyword>
<evidence type="ECO:0000256" key="2">
    <source>
        <dbReference type="ARBA" id="ARBA00023012"/>
    </source>
</evidence>
<keyword evidence="7" id="KW-1185">Reference proteome</keyword>
<evidence type="ECO:0000259" key="5">
    <source>
        <dbReference type="PROSITE" id="PS50110"/>
    </source>
</evidence>
<organism evidence="6 7">
    <name type="scientific">Halomonas ventosae</name>
    <dbReference type="NCBI Taxonomy" id="229007"/>
    <lineage>
        <taxon>Bacteria</taxon>
        <taxon>Pseudomonadati</taxon>
        <taxon>Pseudomonadota</taxon>
        <taxon>Gammaproteobacteria</taxon>
        <taxon>Oceanospirillales</taxon>
        <taxon>Halomonadaceae</taxon>
        <taxon>Halomonas</taxon>
    </lineage>
</organism>
<evidence type="ECO:0000313" key="7">
    <source>
        <dbReference type="Proteomes" id="UP000239896"/>
    </source>
</evidence>
<dbReference type="Proteomes" id="UP000239896">
    <property type="component" value="Unassembled WGS sequence"/>
</dbReference>
<dbReference type="Gene3D" id="3.40.50.2300">
    <property type="match status" value="1"/>
</dbReference>
<evidence type="ECO:0000256" key="3">
    <source>
        <dbReference type="PROSITE-ProRule" id="PRU00169"/>
    </source>
</evidence>
<protein>
    <submittedName>
        <fullName evidence="6">Response regulator receiver domain-containing protein</fullName>
    </submittedName>
</protein>
<reference evidence="6 7" key="1">
    <citation type="submission" date="2018-03" db="EMBL/GenBank/DDBJ databases">
        <title>Comparative analysis of microorganisms from saline springs in Andes Mountain Range, Colombia.</title>
        <authorList>
            <person name="Rubin E."/>
        </authorList>
    </citation>
    <scope>NUCLEOTIDE SEQUENCE [LARGE SCALE GENOMIC DNA]</scope>
    <source>
        <strain evidence="6 7">USBA 854</strain>
    </source>
</reference>